<accession>A0A8J6L842</accession>
<evidence type="ECO:0000313" key="2">
    <source>
        <dbReference type="Proteomes" id="UP000719412"/>
    </source>
</evidence>
<keyword evidence="2" id="KW-1185">Reference proteome</keyword>
<proteinExistence type="predicted"/>
<reference evidence="1" key="1">
    <citation type="journal article" date="2020" name="J Insects Food Feed">
        <title>The yellow mealworm (Tenebrio molitor) genome: a resource for the emerging insects as food and feed industry.</title>
        <authorList>
            <person name="Eriksson T."/>
            <person name="Andere A."/>
            <person name="Kelstrup H."/>
            <person name="Emery V."/>
            <person name="Picard C."/>
        </authorList>
    </citation>
    <scope>NUCLEOTIDE SEQUENCE</scope>
    <source>
        <strain evidence="1">Stoneville</strain>
        <tissue evidence="1">Whole head</tissue>
    </source>
</reference>
<dbReference type="Proteomes" id="UP000719412">
    <property type="component" value="Unassembled WGS sequence"/>
</dbReference>
<name>A0A8J6L842_TENMO</name>
<protein>
    <submittedName>
        <fullName evidence="1">Uncharacterized protein</fullName>
    </submittedName>
</protein>
<evidence type="ECO:0000313" key="1">
    <source>
        <dbReference type="EMBL" id="KAH0809498.1"/>
    </source>
</evidence>
<dbReference type="EMBL" id="JABDTM020028101">
    <property type="protein sequence ID" value="KAH0809498.1"/>
    <property type="molecule type" value="Genomic_DNA"/>
</dbReference>
<gene>
    <name evidence="1" type="ORF">GEV33_013294</name>
</gene>
<organism evidence="1 2">
    <name type="scientific">Tenebrio molitor</name>
    <name type="common">Yellow mealworm beetle</name>
    <dbReference type="NCBI Taxonomy" id="7067"/>
    <lineage>
        <taxon>Eukaryota</taxon>
        <taxon>Metazoa</taxon>
        <taxon>Ecdysozoa</taxon>
        <taxon>Arthropoda</taxon>
        <taxon>Hexapoda</taxon>
        <taxon>Insecta</taxon>
        <taxon>Pterygota</taxon>
        <taxon>Neoptera</taxon>
        <taxon>Endopterygota</taxon>
        <taxon>Coleoptera</taxon>
        <taxon>Polyphaga</taxon>
        <taxon>Cucujiformia</taxon>
        <taxon>Tenebrionidae</taxon>
        <taxon>Tenebrio</taxon>
    </lineage>
</organism>
<comment type="caution">
    <text evidence="1">The sequence shown here is derived from an EMBL/GenBank/DDBJ whole genome shotgun (WGS) entry which is preliminary data.</text>
</comment>
<reference evidence="1" key="2">
    <citation type="submission" date="2021-08" db="EMBL/GenBank/DDBJ databases">
        <authorList>
            <person name="Eriksson T."/>
        </authorList>
    </citation>
    <scope>NUCLEOTIDE SEQUENCE</scope>
    <source>
        <strain evidence="1">Stoneville</strain>
        <tissue evidence="1">Whole head</tissue>
    </source>
</reference>
<sequence length="141" mass="16092">MSRRFLQSFRMFEEGVRHRVVYSRRINRFRFFHVENDDRSRDNRDHRRVVRETGIDQDQCEVFEQDVVSEALTNTCTRHMILTGCYSGTGNYLLCSFEHICAAMSSPIGGGGGSSPETDVVIPNCVHASSTTDAHIVMMLQ</sequence>
<dbReference type="AlphaFoldDB" id="A0A8J6L842"/>